<evidence type="ECO:0000256" key="1">
    <source>
        <dbReference type="SAM" id="Phobius"/>
    </source>
</evidence>
<feature type="transmembrane region" description="Helical" evidence="1">
    <location>
        <begin position="6"/>
        <end position="28"/>
    </location>
</feature>
<evidence type="ECO:0000313" key="3">
    <source>
        <dbReference type="Proteomes" id="UP000594262"/>
    </source>
</evidence>
<keyword evidence="1" id="KW-0812">Transmembrane</keyword>
<reference evidence="2" key="1">
    <citation type="submission" date="2021-01" db="UniProtKB">
        <authorList>
            <consortium name="EnsemblMetazoa"/>
        </authorList>
    </citation>
    <scope>IDENTIFICATION</scope>
</reference>
<dbReference type="AlphaFoldDB" id="A0A7M5V9F6"/>
<feature type="transmembrane region" description="Helical" evidence="1">
    <location>
        <begin position="120"/>
        <end position="139"/>
    </location>
</feature>
<name>A0A7M5V9F6_9CNID</name>
<feature type="transmembrane region" description="Helical" evidence="1">
    <location>
        <begin position="182"/>
        <end position="205"/>
    </location>
</feature>
<dbReference type="EnsemblMetazoa" id="CLYHEMT004793.1">
    <property type="protein sequence ID" value="CLYHEMP004793.1"/>
    <property type="gene ID" value="CLYHEMG004793"/>
</dbReference>
<dbReference type="Proteomes" id="UP000594262">
    <property type="component" value="Unplaced"/>
</dbReference>
<protein>
    <submittedName>
        <fullName evidence="2">Uncharacterized protein</fullName>
    </submittedName>
</protein>
<keyword evidence="1" id="KW-0472">Membrane</keyword>
<evidence type="ECO:0000313" key="2">
    <source>
        <dbReference type="EnsemblMetazoa" id="CLYHEMP004793.1"/>
    </source>
</evidence>
<keyword evidence="3" id="KW-1185">Reference proteome</keyword>
<accession>A0A7M5V9F6</accession>
<feature type="transmembrane region" description="Helical" evidence="1">
    <location>
        <begin position="151"/>
        <end position="170"/>
    </location>
</feature>
<dbReference type="PROSITE" id="PS51257">
    <property type="entry name" value="PROKAR_LIPOPROTEIN"/>
    <property type="match status" value="1"/>
</dbReference>
<keyword evidence="1" id="KW-1133">Transmembrane helix</keyword>
<organism evidence="2 3">
    <name type="scientific">Clytia hemisphaerica</name>
    <dbReference type="NCBI Taxonomy" id="252671"/>
    <lineage>
        <taxon>Eukaryota</taxon>
        <taxon>Metazoa</taxon>
        <taxon>Cnidaria</taxon>
        <taxon>Hydrozoa</taxon>
        <taxon>Hydroidolina</taxon>
        <taxon>Leptothecata</taxon>
        <taxon>Obeliida</taxon>
        <taxon>Clytiidae</taxon>
        <taxon>Clytia</taxon>
    </lineage>
</organism>
<proteinExistence type="predicted"/>
<sequence length="239" mass="27606">MAKHHKITVIVVLLFTFLFAACNVYKLLTQTEEDIKQFMCHHVKHDDHKDMLRRQKHHRTEAVRSHTIDEEDESFEDKVRDGLDKKIKESHYQHKLKAEHRCRHHITVDQIRGMKFLSKLGIIFSLVSIVATLIAFGSIRSVETPNARFFLIPYIFAHTLLIAFEIYACIRTQELVHKLPVLYIVMVVVSSIMLISFISLVKIYYNALSKAGRKGGSVPKAKEAFDYAIMPEEKDASEA</sequence>